<accession>A0A8T0HZ09</accession>
<evidence type="ECO:0000313" key="2">
    <source>
        <dbReference type="EMBL" id="KAG0576116.1"/>
    </source>
</evidence>
<gene>
    <name evidence="2" type="ORF">KC19_5G056900</name>
</gene>
<name>A0A8T0HZ09_CERPU</name>
<comment type="caution">
    <text evidence="2">The sequence shown here is derived from an EMBL/GenBank/DDBJ whole genome shotgun (WGS) entry which is preliminary data.</text>
</comment>
<keyword evidence="1" id="KW-0812">Transmembrane</keyword>
<keyword evidence="3" id="KW-1185">Reference proteome</keyword>
<reference evidence="2" key="1">
    <citation type="submission" date="2020-06" db="EMBL/GenBank/DDBJ databases">
        <title>WGS assembly of Ceratodon purpureus strain R40.</title>
        <authorList>
            <person name="Carey S.B."/>
            <person name="Jenkins J."/>
            <person name="Shu S."/>
            <person name="Lovell J.T."/>
            <person name="Sreedasyam A."/>
            <person name="Maumus F."/>
            <person name="Tiley G.P."/>
            <person name="Fernandez-Pozo N."/>
            <person name="Barry K."/>
            <person name="Chen C."/>
            <person name="Wang M."/>
            <person name="Lipzen A."/>
            <person name="Daum C."/>
            <person name="Saski C.A."/>
            <person name="Payton A.C."/>
            <person name="Mcbreen J.C."/>
            <person name="Conrad R.E."/>
            <person name="Kollar L.M."/>
            <person name="Olsson S."/>
            <person name="Huttunen S."/>
            <person name="Landis J.B."/>
            <person name="Wickett N.J."/>
            <person name="Johnson M.G."/>
            <person name="Rensing S.A."/>
            <person name="Grimwood J."/>
            <person name="Schmutz J."/>
            <person name="Mcdaniel S.F."/>
        </authorList>
    </citation>
    <scope>NUCLEOTIDE SEQUENCE</scope>
    <source>
        <strain evidence="2">R40</strain>
    </source>
</reference>
<sequence>MTCVFQPVIVYGFSAYKGEICSEGSPTPKLQAYLDADLTCSTLTVFSILARFYFPSFAVWFTVLSLHLLRPVPYGVFI</sequence>
<dbReference type="Proteomes" id="UP000822688">
    <property type="component" value="Chromosome 5"/>
</dbReference>
<keyword evidence="1" id="KW-0472">Membrane</keyword>
<protein>
    <submittedName>
        <fullName evidence="2">Uncharacterized protein</fullName>
    </submittedName>
</protein>
<organism evidence="2 3">
    <name type="scientific">Ceratodon purpureus</name>
    <name type="common">Fire moss</name>
    <name type="synonym">Dicranum purpureum</name>
    <dbReference type="NCBI Taxonomy" id="3225"/>
    <lineage>
        <taxon>Eukaryota</taxon>
        <taxon>Viridiplantae</taxon>
        <taxon>Streptophyta</taxon>
        <taxon>Embryophyta</taxon>
        <taxon>Bryophyta</taxon>
        <taxon>Bryophytina</taxon>
        <taxon>Bryopsida</taxon>
        <taxon>Dicranidae</taxon>
        <taxon>Pseudoditrichales</taxon>
        <taxon>Ditrichaceae</taxon>
        <taxon>Ceratodon</taxon>
    </lineage>
</organism>
<dbReference type="AlphaFoldDB" id="A0A8T0HZ09"/>
<proteinExistence type="predicted"/>
<keyword evidence="1" id="KW-1133">Transmembrane helix</keyword>
<evidence type="ECO:0000313" key="3">
    <source>
        <dbReference type="Proteomes" id="UP000822688"/>
    </source>
</evidence>
<dbReference type="EMBL" id="CM026425">
    <property type="protein sequence ID" value="KAG0576116.1"/>
    <property type="molecule type" value="Genomic_DNA"/>
</dbReference>
<evidence type="ECO:0000256" key="1">
    <source>
        <dbReference type="SAM" id="Phobius"/>
    </source>
</evidence>
<feature type="transmembrane region" description="Helical" evidence="1">
    <location>
        <begin position="52"/>
        <end position="69"/>
    </location>
</feature>